<dbReference type="EMBL" id="JAERRK010000043">
    <property type="protein sequence ID" value="MBL1087688.1"/>
    <property type="molecule type" value="Genomic_DNA"/>
</dbReference>
<protein>
    <recommendedName>
        <fullName evidence="2">Peptidase M11 gametolysin domain-containing protein</fullName>
    </recommendedName>
</protein>
<dbReference type="RefSeq" id="WP_201844287.1">
    <property type="nucleotide sequence ID" value="NZ_JAERRK010000043.1"/>
</dbReference>
<dbReference type="Pfam" id="PF05548">
    <property type="entry name" value="Peptidase_M11"/>
    <property type="match status" value="1"/>
</dbReference>
<evidence type="ECO:0000256" key="1">
    <source>
        <dbReference type="SAM" id="SignalP"/>
    </source>
</evidence>
<evidence type="ECO:0000313" key="3">
    <source>
        <dbReference type="EMBL" id="MBL1087688.1"/>
    </source>
</evidence>
<comment type="caution">
    <text evidence="3">The sequence shown here is derived from an EMBL/GenBank/DDBJ whole genome shotgun (WGS) entry which is preliminary data.</text>
</comment>
<organism evidence="3 4">
    <name type="scientific">Streptomyces actinomycinicus</name>
    <dbReference type="NCBI Taxonomy" id="1695166"/>
    <lineage>
        <taxon>Bacteria</taxon>
        <taxon>Bacillati</taxon>
        <taxon>Actinomycetota</taxon>
        <taxon>Actinomycetes</taxon>
        <taxon>Kitasatosporales</taxon>
        <taxon>Streptomycetaceae</taxon>
        <taxon>Streptomyces</taxon>
    </lineage>
</organism>
<dbReference type="InterPro" id="IPR008752">
    <property type="entry name" value="Peptidase_M11"/>
</dbReference>
<dbReference type="AlphaFoldDB" id="A0A937JUB3"/>
<reference evidence="3" key="1">
    <citation type="submission" date="2021-01" db="EMBL/GenBank/DDBJ databases">
        <title>WGS of actinomycetes isolated from Thailand.</title>
        <authorList>
            <person name="Thawai C."/>
        </authorList>
    </citation>
    <scope>NUCLEOTIDE SEQUENCE</scope>
    <source>
        <strain evidence="3">RCU-197</strain>
    </source>
</reference>
<feature type="chain" id="PRO_5039675615" description="Peptidase M11 gametolysin domain-containing protein" evidence="1">
    <location>
        <begin position="30"/>
        <end position="192"/>
    </location>
</feature>
<gene>
    <name evidence="3" type="ORF">JK359_38155</name>
</gene>
<accession>A0A937JUB3</accession>
<evidence type="ECO:0000259" key="2">
    <source>
        <dbReference type="Pfam" id="PF05548"/>
    </source>
</evidence>
<proteinExistence type="predicted"/>
<keyword evidence="1" id="KW-0732">Signal</keyword>
<sequence>MSSARIRVAIVTGGVLLAAGLATGASSHAEEGGTNRMLPVLINFSDSAHADPGTLKAAAAERYFGAIDSLASYYTQVSGGAMTYTPAVHEKVVGPYTLDLKAAGCDWNGMRQLTQEELEERGLTQGDDYDSLSIILPGEKSDCNWGGMGDMPGPYTWVNQRDADMEDPTVLIHEVGHNLGLDHQPRPVRTAT</sequence>
<dbReference type="SUPFAM" id="SSF55486">
    <property type="entry name" value="Metalloproteases ('zincins'), catalytic domain"/>
    <property type="match status" value="1"/>
</dbReference>
<feature type="domain" description="Peptidase M11 gametolysin" evidence="2">
    <location>
        <begin position="68"/>
        <end position="186"/>
    </location>
</feature>
<keyword evidence="4" id="KW-1185">Reference proteome</keyword>
<evidence type="ECO:0000313" key="4">
    <source>
        <dbReference type="Proteomes" id="UP000661858"/>
    </source>
</evidence>
<dbReference type="Proteomes" id="UP000661858">
    <property type="component" value="Unassembled WGS sequence"/>
</dbReference>
<feature type="signal peptide" evidence="1">
    <location>
        <begin position="1"/>
        <end position="29"/>
    </location>
</feature>
<name>A0A937JUB3_9ACTN</name>